<keyword evidence="3" id="KW-0547">Nucleotide-binding</keyword>
<evidence type="ECO:0000256" key="5">
    <source>
        <dbReference type="ARBA" id="ARBA00023136"/>
    </source>
</evidence>
<evidence type="ECO:0000256" key="7">
    <source>
        <dbReference type="ARBA" id="ARBA00023239"/>
    </source>
</evidence>
<dbReference type="InterPro" id="IPR029787">
    <property type="entry name" value="Nucleotide_cyclase"/>
</dbReference>
<reference evidence="10" key="1">
    <citation type="submission" date="2020-11" db="EMBL/GenBank/DDBJ databases">
        <authorList>
            <person name="Tran Van P."/>
        </authorList>
    </citation>
    <scope>NUCLEOTIDE SEQUENCE</scope>
</reference>
<dbReference type="Gene3D" id="3.30.70.1230">
    <property type="entry name" value="Nucleotide cyclase"/>
    <property type="match status" value="1"/>
</dbReference>
<gene>
    <name evidence="10" type="ORF">TPSB3V08_LOCUS5862</name>
</gene>
<dbReference type="AlphaFoldDB" id="A0A7R9D3I4"/>
<dbReference type="GO" id="GO:0005886">
    <property type="term" value="C:plasma membrane"/>
    <property type="evidence" value="ECO:0007669"/>
    <property type="project" value="TreeGrafter"/>
</dbReference>
<name>A0A7R9D3I4_TIMPO</name>
<dbReference type="PANTHER" id="PTHR11920">
    <property type="entry name" value="GUANYLYL CYCLASE"/>
    <property type="match status" value="1"/>
</dbReference>
<dbReference type="GO" id="GO:0001653">
    <property type="term" value="F:peptide receptor activity"/>
    <property type="evidence" value="ECO:0007669"/>
    <property type="project" value="TreeGrafter"/>
</dbReference>
<proteinExistence type="predicted"/>
<evidence type="ECO:0000256" key="4">
    <source>
        <dbReference type="ARBA" id="ARBA00022989"/>
    </source>
</evidence>
<evidence type="ECO:0000313" key="10">
    <source>
        <dbReference type="EMBL" id="CAD7407391.1"/>
    </source>
</evidence>
<dbReference type="EMBL" id="OD003250">
    <property type="protein sequence ID" value="CAD7407391.1"/>
    <property type="molecule type" value="Genomic_DNA"/>
</dbReference>
<dbReference type="GO" id="GO:0035556">
    <property type="term" value="P:intracellular signal transduction"/>
    <property type="evidence" value="ECO:0007669"/>
    <property type="project" value="InterPro"/>
</dbReference>
<evidence type="ECO:0000256" key="8">
    <source>
        <dbReference type="SAM" id="MobiDB-lite"/>
    </source>
</evidence>
<comment type="subcellular location">
    <subcellularLocation>
        <location evidence="1">Membrane</location>
    </subcellularLocation>
</comment>
<keyword evidence="4" id="KW-1133">Transmembrane helix</keyword>
<dbReference type="SUPFAM" id="SSF55073">
    <property type="entry name" value="Nucleotide cyclase"/>
    <property type="match status" value="1"/>
</dbReference>
<evidence type="ECO:0000259" key="9">
    <source>
        <dbReference type="Pfam" id="PF00211"/>
    </source>
</evidence>
<sequence length="138" mass="15600">MVDEVNGKKHSPYPGVKALRIHVSSAAQQILSRFCTFQLELRGQVELKGKGNVTTYWLLGCTEPDPRPPTPRPCSDTTDTNPYPLLFPTTSKTHTHTLVNEIPRRLDNLLFLEKTAMTPERKPTPDNKFSPIPLHNRV</sequence>
<dbReference type="GO" id="GO:0004016">
    <property type="term" value="F:adenylate cyclase activity"/>
    <property type="evidence" value="ECO:0007669"/>
    <property type="project" value="TreeGrafter"/>
</dbReference>
<dbReference type="GO" id="GO:0004383">
    <property type="term" value="F:guanylate cyclase activity"/>
    <property type="evidence" value="ECO:0007669"/>
    <property type="project" value="TreeGrafter"/>
</dbReference>
<dbReference type="InterPro" id="IPR001054">
    <property type="entry name" value="A/G_cyclase"/>
</dbReference>
<dbReference type="Pfam" id="PF00211">
    <property type="entry name" value="Guanylate_cyc"/>
    <property type="match status" value="1"/>
</dbReference>
<dbReference type="PANTHER" id="PTHR11920:SF494">
    <property type="entry name" value="ATRIAL NATRIURETIC PEPTIDE RECEPTOR 2"/>
    <property type="match status" value="1"/>
</dbReference>
<feature type="domain" description="Guanylate cyclase" evidence="9">
    <location>
        <begin position="18"/>
        <end position="59"/>
    </location>
</feature>
<dbReference type="GO" id="GO:0007168">
    <property type="term" value="P:receptor guanylyl cyclase signaling pathway"/>
    <property type="evidence" value="ECO:0007669"/>
    <property type="project" value="TreeGrafter"/>
</dbReference>
<keyword evidence="6" id="KW-0325">Glycoprotein</keyword>
<keyword evidence="5" id="KW-0472">Membrane</keyword>
<dbReference type="InterPro" id="IPR050401">
    <property type="entry name" value="Cyclic_nucleotide_synthase"/>
</dbReference>
<protein>
    <recommendedName>
        <fullName evidence="9">Guanylate cyclase domain-containing protein</fullName>
    </recommendedName>
</protein>
<accession>A0A7R9D3I4</accession>
<feature type="region of interest" description="Disordered" evidence="8">
    <location>
        <begin position="62"/>
        <end position="83"/>
    </location>
</feature>
<evidence type="ECO:0000256" key="6">
    <source>
        <dbReference type="ARBA" id="ARBA00023180"/>
    </source>
</evidence>
<evidence type="ECO:0000256" key="3">
    <source>
        <dbReference type="ARBA" id="ARBA00022741"/>
    </source>
</evidence>
<keyword evidence="7" id="KW-0456">Lyase</keyword>
<feature type="region of interest" description="Disordered" evidence="8">
    <location>
        <begin position="116"/>
        <end position="138"/>
    </location>
</feature>
<evidence type="ECO:0000256" key="1">
    <source>
        <dbReference type="ARBA" id="ARBA00004370"/>
    </source>
</evidence>
<dbReference type="GO" id="GO:0000166">
    <property type="term" value="F:nucleotide binding"/>
    <property type="evidence" value="ECO:0007669"/>
    <property type="project" value="UniProtKB-KW"/>
</dbReference>
<organism evidence="10">
    <name type="scientific">Timema poppense</name>
    <name type="common">Walking stick</name>
    <dbReference type="NCBI Taxonomy" id="170557"/>
    <lineage>
        <taxon>Eukaryota</taxon>
        <taxon>Metazoa</taxon>
        <taxon>Ecdysozoa</taxon>
        <taxon>Arthropoda</taxon>
        <taxon>Hexapoda</taxon>
        <taxon>Insecta</taxon>
        <taxon>Pterygota</taxon>
        <taxon>Neoptera</taxon>
        <taxon>Polyneoptera</taxon>
        <taxon>Phasmatodea</taxon>
        <taxon>Timematodea</taxon>
        <taxon>Timematoidea</taxon>
        <taxon>Timematidae</taxon>
        <taxon>Timema</taxon>
    </lineage>
</organism>
<keyword evidence="2" id="KW-0812">Transmembrane</keyword>
<evidence type="ECO:0000256" key="2">
    <source>
        <dbReference type="ARBA" id="ARBA00022692"/>
    </source>
</evidence>